<dbReference type="Gene3D" id="3.40.50.1000">
    <property type="entry name" value="HAD superfamily/HAD-like"/>
    <property type="match status" value="1"/>
</dbReference>
<organism evidence="4 5">
    <name type="scientific">Psychrosphaera algicola</name>
    <dbReference type="NCBI Taxonomy" id="3023714"/>
    <lineage>
        <taxon>Bacteria</taxon>
        <taxon>Pseudomonadati</taxon>
        <taxon>Pseudomonadota</taxon>
        <taxon>Gammaproteobacteria</taxon>
        <taxon>Alteromonadales</taxon>
        <taxon>Pseudoalteromonadaceae</taxon>
        <taxon>Psychrosphaera</taxon>
    </lineage>
</organism>
<dbReference type="InterPro" id="IPR006379">
    <property type="entry name" value="HAD-SF_hydro_IIB"/>
</dbReference>
<dbReference type="Gene3D" id="3.40.50.300">
    <property type="entry name" value="P-loop containing nucleotide triphosphate hydrolases"/>
    <property type="match status" value="1"/>
</dbReference>
<dbReference type="GO" id="GO:0016787">
    <property type="term" value="F:hydrolase activity"/>
    <property type="evidence" value="ECO:0007669"/>
    <property type="project" value="UniProtKB-KW"/>
</dbReference>
<keyword evidence="1" id="KW-0479">Metal-binding</keyword>
<gene>
    <name evidence="4" type="ORF">PN838_14675</name>
</gene>
<dbReference type="SUPFAM" id="SSF56784">
    <property type="entry name" value="HAD-like"/>
    <property type="match status" value="1"/>
</dbReference>
<dbReference type="SFLD" id="SFLDG01142">
    <property type="entry name" value="C2.B.2:_Mannosyl-3-phosphoglyc"/>
    <property type="match status" value="1"/>
</dbReference>
<dbReference type="Gene3D" id="3.30.980.20">
    <property type="entry name" value="Putative mannosyl-3-phosphoglycerate phosphatase, domain 2"/>
    <property type="match status" value="1"/>
</dbReference>
<name>A0ABT5FE48_9GAMM</name>
<dbReference type="SFLD" id="SFLDS00003">
    <property type="entry name" value="Haloacid_Dehalogenase"/>
    <property type="match status" value="1"/>
</dbReference>
<dbReference type="InterPro" id="IPR036412">
    <property type="entry name" value="HAD-like_sf"/>
</dbReference>
<accession>A0ABT5FE48</accession>
<comment type="caution">
    <text evidence="4">The sequence shown here is derived from an EMBL/GenBank/DDBJ whole genome shotgun (WGS) entry which is preliminary data.</text>
</comment>
<dbReference type="InterPro" id="IPR027417">
    <property type="entry name" value="P-loop_NTPase"/>
</dbReference>
<reference evidence="4 5" key="1">
    <citation type="submission" date="2023-01" db="EMBL/GenBank/DDBJ databases">
        <title>Psychrosphaera sp. nov., isolated from marine algae.</title>
        <authorList>
            <person name="Bayburt H."/>
            <person name="Choi B.J."/>
            <person name="Kim J.M."/>
            <person name="Choi D.G."/>
            <person name="Jeon C.O."/>
        </authorList>
    </citation>
    <scope>NUCLEOTIDE SEQUENCE [LARGE SCALE GENOMIC DNA]</scope>
    <source>
        <strain evidence="4 5">G1-22</strain>
    </source>
</reference>
<dbReference type="InterPro" id="IPR006381">
    <property type="entry name" value="HAD-SF-IIB-MPGP"/>
</dbReference>
<proteinExistence type="predicted"/>
<dbReference type="PANTHER" id="PTHR10000">
    <property type="entry name" value="PHOSPHOSERINE PHOSPHATASE"/>
    <property type="match status" value="1"/>
</dbReference>
<dbReference type="Proteomes" id="UP001528411">
    <property type="component" value="Unassembled WGS sequence"/>
</dbReference>
<sequence>METDLDNTGAWRTYSNSMIEKEYSPLYLIMDYWLMLKAPSFECVSHWRKEQEHKLAEKTQGTGTAVMSDSEVETFIQHYQRLTEHSLEHVPFISNIVLELESQSKYFVRQRTGAIKLYRQLIIFTDLDGTLLDHHSYSYAAALPMLEKLQEHHISVIPNTSKTFAEVQQLRNELALQTPFVVENGAAIYIPDGFFDQPPADCELKNGYWRKAFSRERNYWLELITANSKDLDGAFKGFSKMSDEELSLATGLSTIDASQANDRQFSEPLHWLGTEQQKTLFSNRMKSAGANVLQGGRFLHISGQSNKGIALRWLTQEFSRQNTNTQFKSVALGDSFNDNDMLESADIAVQIKTSKHDFPKLFRTDAIWQSTKMGPKGWAECLDQILTQELQI</sequence>
<dbReference type="NCBIfam" id="NF001218">
    <property type="entry name" value="PRK00192.1-5"/>
    <property type="match status" value="1"/>
</dbReference>
<keyword evidence="5" id="KW-1185">Reference proteome</keyword>
<dbReference type="PANTHER" id="PTHR10000:SF8">
    <property type="entry name" value="HAD SUPERFAMILY HYDROLASE-LIKE, TYPE 3"/>
    <property type="match status" value="1"/>
</dbReference>
<evidence type="ECO:0000256" key="2">
    <source>
        <dbReference type="ARBA" id="ARBA00022801"/>
    </source>
</evidence>
<keyword evidence="3" id="KW-0460">Magnesium</keyword>
<evidence type="ECO:0000256" key="1">
    <source>
        <dbReference type="ARBA" id="ARBA00022723"/>
    </source>
</evidence>
<evidence type="ECO:0000313" key="4">
    <source>
        <dbReference type="EMBL" id="MDC2889793.1"/>
    </source>
</evidence>
<dbReference type="NCBIfam" id="TIGR01484">
    <property type="entry name" value="HAD-SF-IIB"/>
    <property type="match status" value="1"/>
</dbReference>
<evidence type="ECO:0000256" key="3">
    <source>
        <dbReference type="ARBA" id="ARBA00022842"/>
    </source>
</evidence>
<protein>
    <submittedName>
        <fullName evidence="4">HAD-IIB family hydrolase</fullName>
    </submittedName>
</protein>
<dbReference type="EMBL" id="JAQOMS010000002">
    <property type="protein sequence ID" value="MDC2889793.1"/>
    <property type="molecule type" value="Genomic_DNA"/>
</dbReference>
<evidence type="ECO:0000313" key="5">
    <source>
        <dbReference type="Proteomes" id="UP001528411"/>
    </source>
</evidence>
<dbReference type="NCBIfam" id="TIGR01486">
    <property type="entry name" value="HAD-SF-IIB-MPGP"/>
    <property type="match status" value="1"/>
</dbReference>
<dbReference type="Pfam" id="PF08282">
    <property type="entry name" value="Hydrolase_3"/>
    <property type="match status" value="1"/>
</dbReference>
<dbReference type="InterPro" id="IPR023214">
    <property type="entry name" value="HAD_sf"/>
</dbReference>
<dbReference type="SFLD" id="SFLDG01140">
    <property type="entry name" value="C2.B:_Phosphomannomutase_and_P"/>
    <property type="match status" value="1"/>
</dbReference>
<dbReference type="RefSeq" id="WP_272181156.1">
    <property type="nucleotide sequence ID" value="NZ_JAQOMS010000002.1"/>
</dbReference>
<keyword evidence="2 4" id="KW-0378">Hydrolase</keyword>